<dbReference type="EMBL" id="FM211192">
    <property type="protein sequence ID" value="CAR70225.1"/>
    <property type="molecule type" value="Genomic_DNA"/>
</dbReference>
<dbReference type="SUPFAM" id="SSF56801">
    <property type="entry name" value="Acetyl-CoA synthetase-like"/>
    <property type="match status" value="1"/>
</dbReference>
<keyword evidence="2" id="KW-0436">Ligase</keyword>
<evidence type="ECO:0000259" key="6">
    <source>
        <dbReference type="Pfam" id="PF23024"/>
    </source>
</evidence>
<dbReference type="GO" id="GO:0006633">
    <property type="term" value="P:fatty acid biosynthetic process"/>
    <property type="evidence" value="ECO:0007669"/>
    <property type="project" value="TreeGrafter"/>
</dbReference>
<dbReference type="Proteomes" id="UP000006900">
    <property type="component" value="Chromosome"/>
</dbReference>
<dbReference type="NCBIfam" id="NF004509">
    <property type="entry name" value="PRK05850.1"/>
    <property type="match status" value="1"/>
</dbReference>
<evidence type="ECO:0000313" key="8">
    <source>
        <dbReference type="Proteomes" id="UP000006900"/>
    </source>
</evidence>
<proteinExistence type="inferred from homology"/>
<dbReference type="Pfam" id="PF00501">
    <property type="entry name" value="AMP-binding"/>
    <property type="match status" value="1"/>
</dbReference>
<organism evidence="7 8">
    <name type="scientific">Mycobacterium leprae (strain Br4923)</name>
    <dbReference type="NCBI Taxonomy" id="561304"/>
    <lineage>
        <taxon>Bacteria</taxon>
        <taxon>Bacillati</taxon>
        <taxon>Actinomycetota</taxon>
        <taxon>Actinomycetes</taxon>
        <taxon>Mycobacteriales</taxon>
        <taxon>Mycobacteriaceae</taxon>
        <taxon>Mycobacterium</taxon>
    </lineage>
</organism>
<accession>A0A0H3MP20</accession>
<dbReference type="GO" id="GO:0005886">
    <property type="term" value="C:plasma membrane"/>
    <property type="evidence" value="ECO:0007669"/>
    <property type="project" value="TreeGrafter"/>
</dbReference>
<dbReference type="FunFam" id="3.30.300.30:FF:000016">
    <property type="entry name" value="Fatty-acid-CoA ligase FadD26"/>
    <property type="match status" value="1"/>
</dbReference>
<dbReference type="CDD" id="cd05931">
    <property type="entry name" value="FAAL"/>
    <property type="match status" value="1"/>
</dbReference>
<dbReference type="InterPro" id="IPR045851">
    <property type="entry name" value="AMP-bd_C_sf"/>
</dbReference>
<protein>
    <submittedName>
        <fullName evidence="7">Acyl-CoA synthetase</fullName>
    </submittedName>
</protein>
<feature type="domain" description="AMP-binding enzyme C-terminal" evidence="6">
    <location>
        <begin position="562"/>
        <end position="674"/>
    </location>
</feature>
<dbReference type="AlphaFoldDB" id="A0A0H3MP20"/>
<dbReference type="FunFam" id="3.40.50.12780:FF:000013">
    <property type="entry name" value="Long-chain-fatty-acid--AMP ligase FadD32"/>
    <property type="match status" value="1"/>
</dbReference>
<dbReference type="PANTHER" id="PTHR22754:SF32">
    <property type="entry name" value="DISCO-INTERACTING PROTEIN 2"/>
    <property type="match status" value="1"/>
</dbReference>
<comment type="similarity">
    <text evidence="1">Belongs to the ATP-dependent AMP-binding enzyme family.</text>
</comment>
<gene>
    <name evidence="7" type="primary">fadD29</name>
    <name evidence="7" type="ordered locus">MLBr00132</name>
</gene>
<dbReference type="GO" id="GO:0070566">
    <property type="term" value="F:adenylyltransferase activity"/>
    <property type="evidence" value="ECO:0007669"/>
    <property type="project" value="TreeGrafter"/>
</dbReference>
<dbReference type="InterPro" id="IPR042099">
    <property type="entry name" value="ANL_N_sf"/>
</dbReference>
<evidence type="ECO:0000259" key="5">
    <source>
        <dbReference type="Pfam" id="PF00501"/>
    </source>
</evidence>
<evidence type="ECO:0000313" key="7">
    <source>
        <dbReference type="EMBL" id="CAR70225.1"/>
    </source>
</evidence>
<dbReference type="InterPro" id="IPR025110">
    <property type="entry name" value="AMP-bd_C"/>
</dbReference>
<evidence type="ECO:0000256" key="3">
    <source>
        <dbReference type="ARBA" id="ARBA00022832"/>
    </source>
</evidence>
<keyword evidence="4" id="KW-0443">Lipid metabolism</keyword>
<dbReference type="Pfam" id="PF23024">
    <property type="entry name" value="AMP-dom_DIP2-like"/>
    <property type="match status" value="1"/>
</dbReference>
<sequence>MLRRVISLVVSAKSHVLYPAIVGPHQISRRGAGPSMKRRLGFEDTVAKRSYLLAVKSRRIIMKANVSFHARGEVATQPAQGPPEQTGQLVNGTATRFAMGESMLTDLLQKAASQFPNRAAYKFIDYDVDPAGFTETLTWWQVYRRSMSVAYELRIYASDGDRVAILAPQGLEYIVAFMGALQAGLIAVPLPAPQFGIHDERISAALRDSLPSVIITTSAAIVEVTKYAPHARSAQGSAPVVVAVDVLDLDSPRELDPSRYERLNTAYLQYTSGSTRAPAGVIVSHKNVITNCVQLMSDYLGDIEKVPSTAVSWLPFYHDMGLILGVILPMVNQDTAVLLSPMAFLQRPARWMQLLGKYRGQISCAPNFGFELAVRRTSDDDMAGLDLGHVRAIATGAERVNAATLQRFTERFARFNLDETAIRPSYGLAEATVYVATAGPGRPPKSICFDYQHLSAGKAKRSANGAGDGVNLVSYGAPRASVLRIVDPDTRIETSEGTVGEIWVQGDNVARGYWRNPENTERTFGGQLVNPSPGTPDGPWLRTEDLGVIFEGELFITGRIKDLLVVDGSNHYPDDIEATIQEITGGRVVAIAVPDDCTEQLVTIIELTKWGYADCDAMEKLCTVKREVTSAVSKSHRVRVADVVIVAPGSIPVTTSGKVRRAACVERYLNHEFNRLDATA</sequence>
<dbReference type="SMR" id="A0A0H3MP20"/>
<dbReference type="GO" id="GO:0071766">
    <property type="term" value="P:Actinobacterium-type cell wall biogenesis"/>
    <property type="evidence" value="ECO:0007669"/>
    <property type="project" value="UniProtKB-ARBA"/>
</dbReference>
<dbReference type="InterPro" id="IPR000873">
    <property type="entry name" value="AMP-dep_synth/lig_dom"/>
</dbReference>
<feature type="domain" description="AMP-dependent synthetase/ligase" evidence="5">
    <location>
        <begin position="108"/>
        <end position="514"/>
    </location>
</feature>
<dbReference type="InterPro" id="IPR040097">
    <property type="entry name" value="FAAL/FAAC"/>
</dbReference>
<dbReference type="Gene3D" id="3.30.300.30">
    <property type="match status" value="1"/>
</dbReference>
<evidence type="ECO:0000256" key="4">
    <source>
        <dbReference type="ARBA" id="ARBA00023098"/>
    </source>
</evidence>
<dbReference type="HOGENOM" id="CLU_000022_23_7_11"/>
<evidence type="ECO:0000256" key="1">
    <source>
        <dbReference type="ARBA" id="ARBA00006432"/>
    </source>
</evidence>
<keyword evidence="3" id="KW-0276">Fatty acid metabolism</keyword>
<dbReference type="PANTHER" id="PTHR22754">
    <property type="entry name" value="DISCO-INTERACTING PROTEIN 2 DIP2 -RELATED"/>
    <property type="match status" value="1"/>
</dbReference>
<dbReference type="Gene3D" id="3.40.50.12780">
    <property type="entry name" value="N-terminal domain of ligase-like"/>
    <property type="match status" value="1"/>
</dbReference>
<reference evidence="7 8" key="1">
    <citation type="journal article" date="2009" name="Nat. Genet.">
        <title>Comparative genomic and phylogeographic analysis of Mycobacterium leprae.</title>
        <authorList>
            <person name="Monot M."/>
            <person name="Honore N."/>
            <person name="Garnier T."/>
            <person name="Zidane N."/>
            <person name="Sherafi D."/>
            <person name="Paniz-Mondolfi A."/>
            <person name="Matsuoka M."/>
            <person name="Taylor G.M."/>
            <person name="Donoghue H.D."/>
            <person name="Bouwman A."/>
            <person name="Mays S."/>
            <person name="Watson C."/>
            <person name="Lockwood D."/>
            <person name="Khamispour A."/>
            <person name="Dowlati Y."/>
            <person name="Jianping S."/>
            <person name="Rea T.H."/>
            <person name="Vera-Cabrera L."/>
            <person name="Stefani M.M."/>
            <person name="Banu S."/>
            <person name="Macdonald M."/>
            <person name="Sapkota B.R."/>
            <person name="Spencer J.S."/>
            <person name="Thomas J."/>
            <person name="Harshman K."/>
            <person name="Singh P."/>
            <person name="Busso P."/>
            <person name="Gattiker A."/>
            <person name="Rougemont J."/>
            <person name="Brennan P.J."/>
            <person name="Cole S.T."/>
        </authorList>
    </citation>
    <scope>NUCLEOTIDE SEQUENCE [LARGE SCALE GENOMIC DNA]</scope>
    <source>
        <strain evidence="8">Br4923</strain>
    </source>
</reference>
<dbReference type="KEGG" id="mlb:MLBr00132"/>
<dbReference type="GO" id="GO:0016874">
    <property type="term" value="F:ligase activity"/>
    <property type="evidence" value="ECO:0007669"/>
    <property type="project" value="UniProtKB-KW"/>
</dbReference>
<evidence type="ECO:0000256" key="2">
    <source>
        <dbReference type="ARBA" id="ARBA00022598"/>
    </source>
</evidence>
<name>A0A0H3MP20_MYCLB</name>